<organism evidence="3 4">
    <name type="scientific">Aneurinibacillus danicus</name>
    <dbReference type="NCBI Taxonomy" id="267746"/>
    <lineage>
        <taxon>Bacteria</taxon>
        <taxon>Bacillati</taxon>
        <taxon>Bacillota</taxon>
        <taxon>Bacilli</taxon>
        <taxon>Bacillales</taxon>
        <taxon>Paenibacillaceae</taxon>
        <taxon>Aneurinibacillus group</taxon>
        <taxon>Aneurinibacillus</taxon>
    </lineage>
</organism>
<dbReference type="GO" id="GO:0016829">
    <property type="term" value="F:lyase activity"/>
    <property type="evidence" value="ECO:0007669"/>
    <property type="project" value="UniProtKB-KW"/>
</dbReference>
<proteinExistence type="predicted"/>
<dbReference type="Gene3D" id="3.40.50.1400">
    <property type="match status" value="2"/>
</dbReference>
<dbReference type="PANTHER" id="PTHR33542:SF3">
    <property type="entry name" value="SIROHYDROCHLORIN FERROCHELATASE, CHLOROPLASTIC"/>
    <property type="match status" value="1"/>
</dbReference>
<dbReference type="RefSeq" id="WP_146812252.1">
    <property type="nucleotide sequence ID" value="NZ_BJXX01000205.1"/>
</dbReference>
<keyword evidence="1" id="KW-0479">Metal-binding</keyword>
<keyword evidence="2" id="KW-0456">Lyase</keyword>
<name>A0A511VF83_9BACL</name>
<sequence length="246" mass="27529">MTRGVLVISHGSPNISWVQKIDGLLNQLKIRLPMEAAFLGMVEDRTIQKGIERLEAKGVEEILAIPLFVSSGSTHLSEIQYALGLIDEPGVETDLKPLLIRARVIWAEPMDDHPIIREILRDRVQELSDNPAEEVLLLAAHGSDVPGFKERWERMLGRLASGLRRELGLNGATYATIHPDTLARRARAVSKKNRLLIVPVFLSPGYYTEKAMPGKLDGIVHRYNGKAYLPDARIARWIEETIAAYL</sequence>
<evidence type="ECO:0000256" key="2">
    <source>
        <dbReference type="ARBA" id="ARBA00023239"/>
    </source>
</evidence>
<dbReference type="Proteomes" id="UP000321157">
    <property type="component" value="Unassembled WGS sequence"/>
</dbReference>
<evidence type="ECO:0000313" key="4">
    <source>
        <dbReference type="Proteomes" id="UP000321157"/>
    </source>
</evidence>
<dbReference type="GO" id="GO:0046872">
    <property type="term" value="F:metal ion binding"/>
    <property type="evidence" value="ECO:0007669"/>
    <property type="project" value="UniProtKB-KW"/>
</dbReference>
<reference evidence="3 4" key="1">
    <citation type="submission" date="2019-07" db="EMBL/GenBank/DDBJ databases">
        <title>Whole genome shotgun sequence of Aneurinibacillus danicus NBRC 102444.</title>
        <authorList>
            <person name="Hosoyama A."/>
            <person name="Uohara A."/>
            <person name="Ohji S."/>
            <person name="Ichikawa N."/>
        </authorList>
    </citation>
    <scope>NUCLEOTIDE SEQUENCE [LARGE SCALE GENOMIC DNA]</scope>
    <source>
        <strain evidence="3 4">NBRC 102444</strain>
    </source>
</reference>
<dbReference type="InterPro" id="IPR050963">
    <property type="entry name" value="Sirohydro_Cobaltochel/CbiX"/>
</dbReference>
<dbReference type="PANTHER" id="PTHR33542">
    <property type="entry name" value="SIROHYDROCHLORIN FERROCHELATASE, CHLOROPLASTIC"/>
    <property type="match status" value="1"/>
</dbReference>
<dbReference type="Pfam" id="PF01903">
    <property type="entry name" value="CbiX"/>
    <property type="match status" value="1"/>
</dbReference>
<accession>A0A511VF83</accession>
<protein>
    <recommendedName>
        <fullName evidence="5">Cobalamin biosynthesis protein CbiX</fullName>
    </recommendedName>
</protein>
<dbReference type="SUPFAM" id="SSF53800">
    <property type="entry name" value="Chelatase"/>
    <property type="match status" value="1"/>
</dbReference>
<evidence type="ECO:0008006" key="5">
    <source>
        <dbReference type="Google" id="ProtNLM"/>
    </source>
</evidence>
<gene>
    <name evidence="3" type="ORF">ADA01nite_40780</name>
</gene>
<evidence type="ECO:0000313" key="3">
    <source>
        <dbReference type="EMBL" id="GEN36618.1"/>
    </source>
</evidence>
<dbReference type="InterPro" id="IPR002762">
    <property type="entry name" value="CbiX-like"/>
</dbReference>
<dbReference type="AlphaFoldDB" id="A0A511VF83"/>
<evidence type="ECO:0000256" key="1">
    <source>
        <dbReference type="ARBA" id="ARBA00022723"/>
    </source>
</evidence>
<dbReference type="OrthoDB" id="1489951at2"/>
<comment type="caution">
    <text evidence="3">The sequence shown here is derived from an EMBL/GenBank/DDBJ whole genome shotgun (WGS) entry which is preliminary data.</text>
</comment>
<dbReference type="EMBL" id="BJXX01000205">
    <property type="protein sequence ID" value="GEN36618.1"/>
    <property type="molecule type" value="Genomic_DNA"/>
</dbReference>
<keyword evidence="4" id="KW-1185">Reference proteome</keyword>